<evidence type="ECO:0000313" key="6">
    <source>
        <dbReference type="RefSeq" id="XP_004713169.1"/>
    </source>
</evidence>
<dbReference type="Proteomes" id="UP000694863">
    <property type="component" value="Unplaced"/>
</dbReference>
<keyword evidence="1" id="KW-0677">Repeat</keyword>
<gene>
    <name evidence="6" type="primary">LOC101645668</name>
</gene>
<dbReference type="RefSeq" id="XP_004713169.1">
    <property type="nucleotide sequence ID" value="XM_004713112.1"/>
</dbReference>
<comment type="similarity">
    <text evidence="3 4">Belongs to the PMG family.</text>
</comment>
<keyword evidence="2 4" id="KW-0416">Keratin</keyword>
<protein>
    <recommendedName>
        <fullName evidence="4">Keratin-associated protein</fullName>
    </recommendedName>
</protein>
<evidence type="ECO:0000256" key="4">
    <source>
        <dbReference type="RuleBase" id="RU369044"/>
    </source>
</evidence>
<organism evidence="5 6">
    <name type="scientific">Echinops telfairi</name>
    <name type="common">Lesser hedgehog tenrec</name>
    <dbReference type="NCBI Taxonomy" id="9371"/>
    <lineage>
        <taxon>Eukaryota</taxon>
        <taxon>Metazoa</taxon>
        <taxon>Chordata</taxon>
        <taxon>Craniata</taxon>
        <taxon>Vertebrata</taxon>
        <taxon>Euteleostomi</taxon>
        <taxon>Mammalia</taxon>
        <taxon>Eutheria</taxon>
        <taxon>Afrotheria</taxon>
        <taxon>Tenrecidae</taxon>
        <taxon>Tenrecinae</taxon>
        <taxon>Echinops</taxon>
    </lineage>
</organism>
<proteinExistence type="inferred from homology"/>
<comment type="function">
    <text evidence="4">In the hair cortex, hair keratin intermediate filaments are embedded in an interfilamentous matrix, consisting of hair keratin-associated proteins (KRTAP), which are essential for the formation of a rigid and resistant hair shaft through their extensive disulfide bond cross-linking with abundant cysteine residues of hair keratins. The matrix proteins include the high-sulfur and high-glycine-tyrosine keratins.</text>
</comment>
<keyword evidence="5" id="KW-1185">Reference proteome</keyword>
<evidence type="ECO:0000256" key="1">
    <source>
        <dbReference type="ARBA" id="ARBA00022737"/>
    </source>
</evidence>
<name>A0ABM0J266_ECHTE</name>
<evidence type="ECO:0000313" key="5">
    <source>
        <dbReference type="Proteomes" id="UP000694863"/>
    </source>
</evidence>
<comment type="subunit">
    <text evidence="4">Interacts with hair keratins.</text>
</comment>
<dbReference type="PANTHER" id="PTHR23260">
    <property type="entry name" value="KERATIN ASSOCIATED PROTEIN 3-3-RELATED"/>
    <property type="match status" value="1"/>
</dbReference>
<accession>A0ABM0J266</accession>
<dbReference type="PANTHER" id="PTHR23260:SF8">
    <property type="entry name" value="KERATIN-ASSOCIATED PROTEIN"/>
    <property type="match status" value="1"/>
</dbReference>
<sequence>MSHSHSHSCWSFYSVPPLSAIEHASNPVNVEDGLHLPSSCYSRTWLLDNFQETCCESTSCQATKCQQNSRSEDSGVPSACFPRVIQTVCPDPISRERTMGPAGADSAVPERVLPSSQPGCSQQMGHVILSCQPVSYVERNCPHKTYVCKSCQTLEKELRQIPAENSESSSCRFLVCGTQPLESSSTYEPTCCVTGGLQLPSK</sequence>
<reference evidence="6" key="1">
    <citation type="submission" date="2025-08" db="UniProtKB">
        <authorList>
            <consortium name="RefSeq"/>
        </authorList>
    </citation>
    <scope>IDENTIFICATION</scope>
</reference>
<dbReference type="InterPro" id="IPR007659">
    <property type="entry name" value="Keratin_matx"/>
</dbReference>
<evidence type="ECO:0000256" key="2">
    <source>
        <dbReference type="ARBA" id="ARBA00022744"/>
    </source>
</evidence>
<dbReference type="Pfam" id="PF05287">
    <property type="entry name" value="PMG"/>
    <property type="match status" value="1"/>
</dbReference>
<evidence type="ECO:0000256" key="3">
    <source>
        <dbReference type="ARBA" id="ARBA00034495"/>
    </source>
</evidence>
<dbReference type="InterPro" id="IPR007951">
    <property type="entry name" value="KRTAP_PMG"/>
</dbReference>
<dbReference type="GeneID" id="101645668"/>